<evidence type="ECO:0000313" key="3">
    <source>
        <dbReference type="Proteomes" id="UP001056384"/>
    </source>
</evidence>
<name>A0A9Q9EF76_9PEZI</name>
<keyword evidence="3" id="KW-1185">Reference proteome</keyword>
<feature type="signal peptide" evidence="1">
    <location>
        <begin position="1"/>
        <end position="21"/>
    </location>
</feature>
<reference evidence="2" key="1">
    <citation type="submission" date="2022-06" db="EMBL/GenBank/DDBJ databases">
        <title>Complete genome sequences of two strains of the flax pathogen Septoria linicola.</title>
        <authorList>
            <person name="Lapalu N."/>
            <person name="Simon A."/>
            <person name="Demenou B."/>
            <person name="Paumier D."/>
            <person name="Guillot M.-P."/>
            <person name="Gout L."/>
            <person name="Valade R."/>
        </authorList>
    </citation>
    <scope>NUCLEOTIDE SEQUENCE</scope>
    <source>
        <strain evidence="2">SE15195</strain>
    </source>
</reference>
<evidence type="ECO:0000313" key="2">
    <source>
        <dbReference type="EMBL" id="USW48660.1"/>
    </source>
</evidence>
<gene>
    <name evidence="2" type="ORF">Slin15195_G019790</name>
</gene>
<dbReference type="EMBL" id="CP099418">
    <property type="protein sequence ID" value="USW48660.1"/>
    <property type="molecule type" value="Genomic_DNA"/>
</dbReference>
<organism evidence="2 3">
    <name type="scientific">Septoria linicola</name>
    <dbReference type="NCBI Taxonomy" id="215465"/>
    <lineage>
        <taxon>Eukaryota</taxon>
        <taxon>Fungi</taxon>
        <taxon>Dikarya</taxon>
        <taxon>Ascomycota</taxon>
        <taxon>Pezizomycotina</taxon>
        <taxon>Dothideomycetes</taxon>
        <taxon>Dothideomycetidae</taxon>
        <taxon>Mycosphaerellales</taxon>
        <taxon>Mycosphaerellaceae</taxon>
        <taxon>Septoria</taxon>
    </lineage>
</organism>
<feature type="chain" id="PRO_5040284750" evidence="1">
    <location>
        <begin position="22"/>
        <end position="157"/>
    </location>
</feature>
<protein>
    <submittedName>
        <fullName evidence="2">Uncharacterized protein</fullName>
    </submittedName>
</protein>
<dbReference type="AlphaFoldDB" id="A0A9Q9EF76"/>
<proteinExistence type="predicted"/>
<evidence type="ECO:0000256" key="1">
    <source>
        <dbReference type="SAM" id="SignalP"/>
    </source>
</evidence>
<sequence>MRASFSFIAASALALVSTVAGQGWRQRALYGDQCPYDGWQHCQNQGAWGCVQLEGPYCVDQTRECDAACGWTPYAYQKDRSDDRTCVCSQEDASQPQGGPAPGPVLYGDQCPYDGWQHCKNQGAWGCVQLEGPNCVDQTKQCDAACGFSGYSYQKDR</sequence>
<accession>A0A9Q9EF76</accession>
<keyword evidence="1" id="KW-0732">Signal</keyword>
<dbReference type="Proteomes" id="UP001056384">
    <property type="component" value="Chromosome 1"/>
</dbReference>